<evidence type="ECO:0000313" key="3">
    <source>
        <dbReference type="Proteomes" id="UP000279833"/>
    </source>
</evidence>
<evidence type="ECO:0000313" key="4">
    <source>
        <dbReference type="WBParaSite" id="SCUD_0000509101-mRNA-1"/>
    </source>
</evidence>
<dbReference type="AlphaFoldDB" id="A0A183JQV2"/>
<dbReference type="InterPro" id="IPR051944">
    <property type="entry name" value="BEACH_domain_protein"/>
</dbReference>
<proteinExistence type="predicted"/>
<name>A0A183JQV2_9TREM</name>
<reference evidence="2 3" key="2">
    <citation type="submission" date="2018-11" db="EMBL/GenBank/DDBJ databases">
        <authorList>
            <consortium name="Pathogen Informatics"/>
        </authorList>
    </citation>
    <scope>NUCLEOTIDE SEQUENCE [LARGE SCALE GENOMIC DNA]</scope>
    <source>
        <strain evidence="2">Dakar</strain>
        <strain evidence="3">Dakar, Senegal</strain>
    </source>
</reference>
<dbReference type="PANTHER" id="PTHR46108:SF4">
    <property type="entry name" value="BLUE CHEESE"/>
    <property type="match status" value="1"/>
</dbReference>
<dbReference type="EMBL" id="UZAK01007698">
    <property type="protein sequence ID" value="VDO93052.1"/>
    <property type="molecule type" value="Genomic_DNA"/>
</dbReference>
<protein>
    <submittedName>
        <fullName evidence="4">Secreted protein</fullName>
    </submittedName>
</protein>
<dbReference type="WBParaSite" id="SCUD_0000509101-mRNA-1">
    <property type="protein sequence ID" value="SCUD_0000509101-mRNA-1"/>
    <property type="gene ID" value="SCUD_0000509101"/>
</dbReference>
<dbReference type="STRING" id="6186.A0A183JQV2"/>
<reference evidence="4" key="1">
    <citation type="submission" date="2016-06" db="UniProtKB">
        <authorList>
            <consortium name="WormBaseParasite"/>
        </authorList>
    </citation>
    <scope>IDENTIFICATION</scope>
</reference>
<evidence type="ECO:0000313" key="2">
    <source>
        <dbReference type="EMBL" id="VDO93052.1"/>
    </source>
</evidence>
<gene>
    <name evidence="2" type="ORF">SCUD_LOCUS5091</name>
</gene>
<evidence type="ECO:0000256" key="1">
    <source>
        <dbReference type="ARBA" id="ARBA00022574"/>
    </source>
</evidence>
<keyword evidence="3" id="KW-1185">Reference proteome</keyword>
<organism evidence="4">
    <name type="scientific">Schistosoma curassoni</name>
    <dbReference type="NCBI Taxonomy" id="6186"/>
    <lineage>
        <taxon>Eukaryota</taxon>
        <taxon>Metazoa</taxon>
        <taxon>Spiralia</taxon>
        <taxon>Lophotrochozoa</taxon>
        <taxon>Platyhelminthes</taxon>
        <taxon>Trematoda</taxon>
        <taxon>Digenea</taxon>
        <taxon>Strigeidida</taxon>
        <taxon>Schistosomatoidea</taxon>
        <taxon>Schistosomatidae</taxon>
        <taxon>Schistosoma</taxon>
    </lineage>
</organism>
<sequence length="93" mass="10536">MRISLALIAMAQDVETLYASNKAACTLIKCNTAASIEMLRTSGYQIYAVLLRRKRHLLTTRILDSILSLALNMNSWTDKSPISLVSRLLFERY</sequence>
<dbReference type="Proteomes" id="UP000279833">
    <property type="component" value="Unassembled WGS sequence"/>
</dbReference>
<dbReference type="PANTHER" id="PTHR46108">
    <property type="entry name" value="BLUE CHEESE"/>
    <property type="match status" value="1"/>
</dbReference>
<keyword evidence="1" id="KW-0853">WD repeat</keyword>
<accession>A0A183JQV2</accession>